<evidence type="ECO:0008006" key="3">
    <source>
        <dbReference type="Google" id="ProtNLM"/>
    </source>
</evidence>
<organism evidence="1 2">
    <name type="scientific">Methanobacterium formicicum (strain DSM 3637 / PP1)</name>
    <dbReference type="NCBI Taxonomy" id="1204725"/>
    <lineage>
        <taxon>Archaea</taxon>
        <taxon>Methanobacteriati</taxon>
        <taxon>Methanobacteriota</taxon>
        <taxon>Methanomada group</taxon>
        <taxon>Methanobacteria</taxon>
        <taxon>Methanobacteriales</taxon>
        <taxon>Methanobacteriaceae</taxon>
        <taxon>Methanobacterium</taxon>
    </lineage>
</organism>
<dbReference type="EMBL" id="AMPO01000001">
    <property type="protein sequence ID" value="EKF86701.1"/>
    <property type="molecule type" value="Genomic_DNA"/>
</dbReference>
<gene>
    <name evidence="1" type="ORF">A994_00405</name>
</gene>
<dbReference type="InterPro" id="IPR019271">
    <property type="entry name" value="DUF2284_metal-binding"/>
</dbReference>
<keyword evidence="2" id="KW-1185">Reference proteome</keyword>
<reference evidence="1 2" key="1">
    <citation type="journal article" date="2012" name="J. Bacteriol.">
        <title>Draft genome sequence of Methanobacterium formicicum DSM 3637, an archaebacterium isolated from the methane producer amoeba Pelomyxa palustris.</title>
        <authorList>
            <person name="Gutierrez G."/>
        </authorList>
    </citation>
    <scope>NUCLEOTIDE SEQUENCE [LARGE SCALE GENOMIC DNA]</scope>
    <source>
        <strain evidence="2">DSM 3637 / PP1</strain>
    </source>
</reference>
<sequence>MQVEQILGGKMPKNDNYVVLEKFALDLGVTSTKIIPAEKVVVEDRVRLKCMVCPYYGKNLKCPPYTPSIEEFKRMLNDYSTAMIVKLKPPEISGKIEKYEQIKGEKSRLWNQDLNNLSPTIWADISNIYKTMLTDLLEIERAAFNQGYSFAIAFFGGKCLLCENCDLDNGCQNALMARFSAEAMGINVLKTAENVGIELKFPSEGNRTPITPIGLLLID</sequence>
<dbReference type="PATRIC" id="fig|1204725.3.peg.80"/>
<dbReference type="AlphaFoldDB" id="K2QF29"/>
<proteinExistence type="predicted"/>
<evidence type="ECO:0000313" key="1">
    <source>
        <dbReference type="EMBL" id="EKF86701.1"/>
    </source>
</evidence>
<evidence type="ECO:0000313" key="2">
    <source>
        <dbReference type="Proteomes" id="UP000007360"/>
    </source>
</evidence>
<accession>K2QF29</accession>
<protein>
    <recommendedName>
        <fullName evidence="3">Metal-binding protein</fullName>
    </recommendedName>
</protein>
<name>K2QF29_METFP</name>
<dbReference type="RefSeq" id="WP_004029257.1">
    <property type="nucleotide sequence ID" value="NZ_AMPO01000001.1"/>
</dbReference>
<comment type="caution">
    <text evidence="1">The sequence shown here is derived from an EMBL/GenBank/DDBJ whole genome shotgun (WGS) entry which is preliminary data.</text>
</comment>
<dbReference type="PIRSF" id="PIRSF018748">
    <property type="entry name" value="UCP018748"/>
    <property type="match status" value="1"/>
</dbReference>
<dbReference type="Proteomes" id="UP000007360">
    <property type="component" value="Unassembled WGS sequence"/>
</dbReference>
<dbReference type="Pfam" id="PF10050">
    <property type="entry name" value="DUF2284"/>
    <property type="match status" value="1"/>
</dbReference>